<dbReference type="InterPro" id="IPR045434">
    <property type="entry name" value="EAD4"/>
</dbReference>
<reference evidence="5 6" key="1">
    <citation type="journal article" date="2020" name="Microb. Ecol.">
        <title>Ecogenomics of the Marine Benthic Filamentous Cyanobacterium Adonisia.</title>
        <authorList>
            <person name="Walter J.M."/>
            <person name="Coutinho F.H."/>
            <person name="Leomil L."/>
            <person name="Hargreaves P.I."/>
            <person name="Campeao M.E."/>
            <person name="Vieira V.V."/>
            <person name="Silva B.S."/>
            <person name="Fistarol G.O."/>
            <person name="Salomon P.S."/>
            <person name="Sawabe T."/>
            <person name="Mino S."/>
            <person name="Hosokawa M."/>
            <person name="Miyashita H."/>
            <person name="Maruyama F."/>
            <person name="van Verk M.C."/>
            <person name="Dutilh B.E."/>
            <person name="Thompson C.C."/>
            <person name="Thompson F.L."/>
        </authorList>
    </citation>
    <scope>NUCLEOTIDE SEQUENCE [LARGE SCALE GENOMIC DNA]</scope>
    <source>
        <strain evidence="5 6">CCMR0081</strain>
    </source>
</reference>
<dbReference type="InterPro" id="IPR007111">
    <property type="entry name" value="NACHT_NTPase"/>
</dbReference>
<feature type="domain" description="NACHT" evidence="4">
    <location>
        <begin position="224"/>
        <end position="342"/>
    </location>
</feature>
<dbReference type="AlphaFoldDB" id="A0A6M0RMH2"/>
<dbReference type="PROSITE" id="PS50837">
    <property type="entry name" value="NACHT"/>
    <property type="match status" value="1"/>
</dbReference>
<evidence type="ECO:0000256" key="2">
    <source>
        <dbReference type="ARBA" id="ARBA00022738"/>
    </source>
</evidence>
<dbReference type="PANTHER" id="PTHR46844:SF1">
    <property type="entry name" value="SLR5058 PROTEIN"/>
    <property type="match status" value="1"/>
</dbReference>
<dbReference type="Gene3D" id="1.25.10.10">
    <property type="entry name" value="Leucine-rich Repeat Variant"/>
    <property type="match status" value="1"/>
</dbReference>
<dbReference type="GO" id="GO:0030089">
    <property type="term" value="C:phycobilisome"/>
    <property type="evidence" value="ECO:0007669"/>
    <property type="project" value="UniProtKB-KW"/>
</dbReference>
<evidence type="ECO:0000313" key="5">
    <source>
        <dbReference type="EMBL" id="NEZ56973.1"/>
    </source>
</evidence>
<evidence type="ECO:0000259" key="4">
    <source>
        <dbReference type="PROSITE" id="PS50837"/>
    </source>
</evidence>
<dbReference type="Pfam" id="PF05729">
    <property type="entry name" value="NACHT"/>
    <property type="match status" value="1"/>
</dbReference>
<dbReference type="InterPro" id="IPR011030">
    <property type="entry name" value="Lipovitellin_superhlx_dom"/>
</dbReference>
<gene>
    <name evidence="5" type="ORF">DXZ20_15045</name>
</gene>
<dbReference type="SUPFAM" id="SSF52540">
    <property type="entry name" value="P-loop containing nucleoside triphosphate hydrolases"/>
    <property type="match status" value="1"/>
</dbReference>
<evidence type="ECO:0000313" key="6">
    <source>
        <dbReference type="Proteomes" id="UP000481033"/>
    </source>
</evidence>
<dbReference type="InterPro" id="IPR027417">
    <property type="entry name" value="P-loop_NTPase"/>
</dbReference>
<name>A0A6M0RMH2_9CYAN</name>
<dbReference type="Gene3D" id="3.40.50.300">
    <property type="entry name" value="P-loop containing nucleotide triphosphate hydrolases"/>
    <property type="match status" value="1"/>
</dbReference>
<proteinExistence type="predicted"/>
<feature type="region of interest" description="Disordered" evidence="3">
    <location>
        <begin position="766"/>
        <end position="804"/>
    </location>
</feature>
<accession>A0A6M0RMH2</accession>
<evidence type="ECO:0000256" key="1">
    <source>
        <dbReference type="ARBA" id="ARBA00022549"/>
    </source>
</evidence>
<dbReference type="PANTHER" id="PTHR46844">
    <property type="entry name" value="SLR5058 PROTEIN"/>
    <property type="match status" value="1"/>
</dbReference>
<keyword evidence="2" id="KW-0605">Phycobilisome</keyword>
<dbReference type="Proteomes" id="UP000481033">
    <property type="component" value="Unassembled WGS sequence"/>
</dbReference>
<dbReference type="RefSeq" id="WP_163698983.1">
    <property type="nucleotide sequence ID" value="NZ_QXHD01000004.1"/>
</dbReference>
<evidence type="ECO:0000256" key="3">
    <source>
        <dbReference type="SAM" id="MobiDB-lite"/>
    </source>
</evidence>
<dbReference type="InterPro" id="IPR016024">
    <property type="entry name" value="ARM-type_fold"/>
</dbReference>
<comment type="caution">
    <text evidence="5">The sequence shown here is derived from an EMBL/GenBank/DDBJ whole genome shotgun (WGS) entry which is preliminary data.</text>
</comment>
<organism evidence="5 6">
    <name type="scientific">Adonisia turfae CCMR0081</name>
    <dbReference type="NCBI Taxonomy" id="2292702"/>
    <lineage>
        <taxon>Bacteria</taxon>
        <taxon>Bacillati</taxon>
        <taxon>Cyanobacteriota</taxon>
        <taxon>Adonisia</taxon>
        <taxon>Adonisia turfae</taxon>
    </lineage>
</organism>
<dbReference type="SMART" id="SM00382">
    <property type="entry name" value="AAA"/>
    <property type="match status" value="1"/>
</dbReference>
<dbReference type="Pfam" id="PF19959">
    <property type="entry name" value="EAD4"/>
    <property type="match status" value="1"/>
</dbReference>
<dbReference type="SUPFAM" id="SSF48431">
    <property type="entry name" value="Lipovitellin-phosvitin complex, superhelical domain"/>
    <property type="match status" value="1"/>
</dbReference>
<sequence length="928" mass="105754">MPKISYGPVAKQRTLTLLMALVDYGNDELEVDDVALERLRSQLNLHWTTDRQLIVRTKIRNLETLTHLSDSNQALTKAQIKTALHHLENHLELLEDNRTSRRGSEVWHFTLTLWHHRRDRTALLNTFDHTWEQRRSVPSEGQAEKPAEHDIWQQYCQQALAATVQTGLTSNLLKPTDTGVDPTKLHIPLALVDHTLEQSTKQPSDIETINTAELLTYLQNSTIQTLAIVGEPGSGKTTLLQQLAQQILQQTSDLAILIPLARLGTTLIEDYVLKDWLKLALNQRAVTPEQQNALAEHIEQGHGWLLLDAVDEMDQRGSLAITQLANQLQGWLSNGRIIVTCRLNLWDAGKNTLGHWPTYRLLGYEKYRQQIQHFIRQWFSHQPEQGKALCQKLSLPENKRLRHNLRNPLRLALLCRLGNSGHLPNTQHQLYQQFVTALYDWQQDTSPTTLLEQHQINTVLSKLAVVTLKASTTQLNLPLVTQHLQAEELPWFERAMQLGWLMPLATSTGEKVYGFLHGTFRDYFAAQAIEEWQYFTTPKDAQLPMVLPNWQPVILLWLGRSDIENADKTALINALLDFQDNCGGFFEHRTWLLAGRALGEYSEFPKAHGIIQQLITWRFNLTRKISPILIEAAKAALAESDLSQVTQVLTQFAQDPNQDFFDRWMAAYSLGRSYDPQSQVAVETLEALLPTARSDYLKMDMARHLGTLSPGHGLAIETLEEIIHRSQQPIAKRKAALRLAKVAPHHPLPVATLEDLLAHNPQDKPTLDALVNLNPNHPVPINRESSSQSPRRLQHRSGKKQQYQPDIAKQIDSLVTRIEKGDRNRLRLAQKLSQLQAGHPIAINTLWQYLITSENKTQRKQAGNALQRAATDDQLPQLVSKLRLIYEQATIAENKDQQLAFFKLLWTWSDTLGYLDFLAAWQSTETEL</sequence>
<dbReference type="SUPFAM" id="SSF48371">
    <property type="entry name" value="ARM repeat"/>
    <property type="match status" value="1"/>
</dbReference>
<dbReference type="InterPro" id="IPR011989">
    <property type="entry name" value="ARM-like"/>
</dbReference>
<dbReference type="EMBL" id="QXHD01000004">
    <property type="protein sequence ID" value="NEZ56973.1"/>
    <property type="molecule type" value="Genomic_DNA"/>
</dbReference>
<dbReference type="InterPro" id="IPR003593">
    <property type="entry name" value="AAA+_ATPase"/>
</dbReference>
<keyword evidence="6" id="KW-1185">Reference proteome</keyword>
<protein>
    <submittedName>
        <fullName evidence="5">NACHT domain-containing protein</fullName>
    </submittedName>
</protein>
<keyword evidence="1" id="KW-0042">Antenna complex</keyword>